<dbReference type="EMBL" id="CP039712">
    <property type="protein sequence ID" value="QCI87390.1"/>
    <property type="molecule type" value="Genomic_DNA"/>
</dbReference>
<dbReference type="Pfam" id="PF06265">
    <property type="entry name" value="YutD-like"/>
    <property type="match status" value="1"/>
</dbReference>
<dbReference type="Gene3D" id="3.50.4.20">
    <property type="match status" value="1"/>
</dbReference>
<reference evidence="2 3" key="1">
    <citation type="submission" date="2019-04" db="EMBL/GenBank/DDBJ databases">
        <title>Vagococcus sp. nov., isolated from faeces of yaks (Bos grunniens).</title>
        <authorList>
            <person name="Ge Y."/>
        </authorList>
    </citation>
    <scope>NUCLEOTIDE SEQUENCE [LARGE SCALE GENOMIC DNA]</scope>
    <source>
        <strain evidence="2 3">MN-17</strain>
    </source>
</reference>
<dbReference type="InterPro" id="IPR038141">
    <property type="entry name" value="YutD-like_sf"/>
</dbReference>
<dbReference type="OrthoDB" id="1650379at2"/>
<evidence type="ECO:0000256" key="1">
    <source>
        <dbReference type="SAM" id="MobiDB-lite"/>
    </source>
</evidence>
<feature type="compositionally biased region" description="Low complexity" evidence="1">
    <location>
        <begin position="172"/>
        <end position="203"/>
    </location>
</feature>
<protein>
    <submittedName>
        <fullName evidence="2">DUF1027 domain-containing protein</fullName>
    </submittedName>
</protein>
<evidence type="ECO:0000313" key="3">
    <source>
        <dbReference type="Proteomes" id="UP000298615"/>
    </source>
</evidence>
<dbReference type="PIRSF" id="PIRSF012565">
    <property type="entry name" value="DUF1027"/>
    <property type="match status" value="1"/>
</dbReference>
<evidence type="ECO:0000313" key="2">
    <source>
        <dbReference type="EMBL" id="QCI87390.1"/>
    </source>
</evidence>
<dbReference type="InterPro" id="IPR009370">
    <property type="entry name" value="YutD-like"/>
</dbReference>
<proteinExistence type="predicted"/>
<dbReference type="Proteomes" id="UP000298615">
    <property type="component" value="Chromosome"/>
</dbReference>
<accession>A0A4D7D0D3</accession>
<name>A0A4D7D0D3_9ENTE</name>
<organism evidence="2 3">
    <name type="scientific">Vagococcus zengguangii</name>
    <dbReference type="NCBI Taxonomy" id="2571750"/>
    <lineage>
        <taxon>Bacteria</taxon>
        <taxon>Bacillati</taxon>
        <taxon>Bacillota</taxon>
        <taxon>Bacilli</taxon>
        <taxon>Lactobacillales</taxon>
        <taxon>Enterococcaceae</taxon>
        <taxon>Vagococcus</taxon>
    </lineage>
</organism>
<gene>
    <name evidence="2" type="ORF">FA707_07280</name>
</gene>
<dbReference type="AlphaFoldDB" id="A0A4D7D0D3"/>
<sequence>MIAPDRLVIDEREYKLLMNYQDGFNIEQLNERYSDVLDKYDYIVGDIGFEQLRLKGFFDDFRKKVGYDQKIGTLEDYLYEYCNFGCAYFVIERLEKLDDKLINTIPAHTKEKRGKVKDVKQQVKNNKNNASIKNKQSNNKSANRSKNKKNQQNKNNPNNKEKTQQPKHKPKTNPTNNKNRPNQSNKNNNKNRSEKNNSSANRSFVIRQKDEPK</sequence>
<dbReference type="KEGG" id="vao:FA707_07280"/>
<feature type="compositionally biased region" description="Low complexity" evidence="1">
    <location>
        <begin position="122"/>
        <end position="142"/>
    </location>
</feature>
<keyword evidence="3" id="KW-1185">Reference proteome</keyword>
<feature type="region of interest" description="Disordered" evidence="1">
    <location>
        <begin position="110"/>
        <end position="213"/>
    </location>
</feature>